<keyword evidence="5 6" id="KW-0472">Membrane</keyword>
<feature type="transmembrane region" description="Helical" evidence="6">
    <location>
        <begin position="32"/>
        <end position="54"/>
    </location>
</feature>
<dbReference type="AlphaFoldDB" id="A0A0F8ZGT9"/>
<dbReference type="PANTHER" id="PTHR30250:SF11">
    <property type="entry name" value="O-ANTIGEN TRANSPORTER-RELATED"/>
    <property type="match status" value="1"/>
</dbReference>
<protein>
    <recommendedName>
        <fullName evidence="8">Polysaccharide biosynthesis protein C-terminal domain-containing protein</fullName>
    </recommendedName>
</protein>
<evidence type="ECO:0000256" key="1">
    <source>
        <dbReference type="ARBA" id="ARBA00004651"/>
    </source>
</evidence>
<evidence type="ECO:0000313" key="7">
    <source>
        <dbReference type="EMBL" id="KKK92953.1"/>
    </source>
</evidence>
<gene>
    <name evidence="7" type="ORF">LCGC14_2697740</name>
</gene>
<feature type="transmembrane region" description="Helical" evidence="6">
    <location>
        <begin position="152"/>
        <end position="169"/>
    </location>
</feature>
<evidence type="ECO:0000256" key="5">
    <source>
        <dbReference type="ARBA" id="ARBA00023136"/>
    </source>
</evidence>
<evidence type="ECO:0000256" key="6">
    <source>
        <dbReference type="SAM" id="Phobius"/>
    </source>
</evidence>
<comment type="caution">
    <text evidence="7">The sequence shown here is derived from an EMBL/GenBank/DDBJ whole genome shotgun (WGS) entry which is preliminary data.</text>
</comment>
<evidence type="ECO:0000256" key="4">
    <source>
        <dbReference type="ARBA" id="ARBA00022989"/>
    </source>
</evidence>
<feature type="transmembrane region" description="Helical" evidence="6">
    <location>
        <begin position="93"/>
        <end position="116"/>
    </location>
</feature>
<keyword evidence="3 6" id="KW-0812">Transmembrane</keyword>
<organism evidence="7">
    <name type="scientific">marine sediment metagenome</name>
    <dbReference type="NCBI Taxonomy" id="412755"/>
    <lineage>
        <taxon>unclassified sequences</taxon>
        <taxon>metagenomes</taxon>
        <taxon>ecological metagenomes</taxon>
    </lineage>
</organism>
<feature type="transmembrane region" description="Helical" evidence="6">
    <location>
        <begin position="122"/>
        <end position="140"/>
    </location>
</feature>
<feature type="non-terminal residue" evidence="7">
    <location>
        <position position="1"/>
    </location>
</feature>
<evidence type="ECO:0000256" key="3">
    <source>
        <dbReference type="ARBA" id="ARBA00022692"/>
    </source>
</evidence>
<dbReference type="EMBL" id="LAZR01047982">
    <property type="protein sequence ID" value="KKK92953.1"/>
    <property type="molecule type" value="Genomic_DNA"/>
</dbReference>
<reference evidence="7" key="1">
    <citation type="journal article" date="2015" name="Nature">
        <title>Complex archaea that bridge the gap between prokaryotes and eukaryotes.</title>
        <authorList>
            <person name="Spang A."/>
            <person name="Saw J.H."/>
            <person name="Jorgensen S.L."/>
            <person name="Zaremba-Niedzwiedzka K."/>
            <person name="Martijn J."/>
            <person name="Lind A.E."/>
            <person name="van Eijk R."/>
            <person name="Schleper C."/>
            <person name="Guy L."/>
            <person name="Ettema T.J."/>
        </authorList>
    </citation>
    <scope>NUCLEOTIDE SEQUENCE</scope>
</reference>
<evidence type="ECO:0000256" key="2">
    <source>
        <dbReference type="ARBA" id="ARBA00022475"/>
    </source>
</evidence>
<keyword evidence="4 6" id="KW-1133">Transmembrane helix</keyword>
<keyword evidence="2" id="KW-1003">Cell membrane</keyword>
<sequence length="250" mass="28822">NRPLSISLTKLYSKDQFHQIQTLFNRIINYSLLLFLLVTGFLFFIADFFLYLIYGEPYLIFSLLVKLSLISIIFNILDSFLGSFLLASNKVKILSVVALVFGPLQLAFFAFGLIFFGIIGGVVFSMIANMITLISYTIILHKFNLKLDVKKLILLFSIFFISLFSALILETLMLKHIYLSILKNLNLLIFQYFNPLSLGVFLFSFIILNITFKVITISDSEVLEAFFIRDSFSHKMIRKSLSFSKKFLRT</sequence>
<accession>A0A0F8ZGT9</accession>
<evidence type="ECO:0008006" key="8">
    <source>
        <dbReference type="Google" id="ProtNLM"/>
    </source>
</evidence>
<dbReference type="GO" id="GO:0005886">
    <property type="term" value="C:plasma membrane"/>
    <property type="evidence" value="ECO:0007669"/>
    <property type="project" value="UniProtKB-SubCell"/>
</dbReference>
<dbReference type="PANTHER" id="PTHR30250">
    <property type="entry name" value="PST FAMILY PREDICTED COLANIC ACID TRANSPORTER"/>
    <property type="match status" value="1"/>
</dbReference>
<feature type="transmembrane region" description="Helical" evidence="6">
    <location>
        <begin position="60"/>
        <end position="81"/>
    </location>
</feature>
<comment type="subcellular location">
    <subcellularLocation>
        <location evidence="1">Cell membrane</location>
        <topology evidence="1">Multi-pass membrane protein</topology>
    </subcellularLocation>
</comment>
<name>A0A0F8ZGT9_9ZZZZ</name>
<dbReference type="InterPro" id="IPR050833">
    <property type="entry name" value="Poly_Biosynth_Transport"/>
</dbReference>
<proteinExistence type="predicted"/>
<feature type="transmembrane region" description="Helical" evidence="6">
    <location>
        <begin position="189"/>
        <end position="210"/>
    </location>
</feature>